<evidence type="ECO:0000256" key="2">
    <source>
        <dbReference type="PIRSR" id="PIRSR637460-2"/>
    </source>
</evidence>
<comment type="caution">
    <text evidence="4">The sequence shown here is derived from an EMBL/GenBank/DDBJ whole genome shotgun (WGS) entry which is preliminary data.</text>
</comment>
<dbReference type="InterPro" id="IPR000601">
    <property type="entry name" value="PKD_dom"/>
</dbReference>
<gene>
    <name evidence="4" type="ORF">J1902_09035</name>
</gene>
<dbReference type="AlphaFoldDB" id="A0A939HIL4"/>
<dbReference type="InterPro" id="IPR022409">
    <property type="entry name" value="PKD/Chitinase_dom"/>
</dbReference>
<dbReference type="Gene3D" id="2.60.40.10">
    <property type="entry name" value="Immunoglobulins"/>
    <property type="match status" value="1"/>
</dbReference>
<protein>
    <submittedName>
        <fullName evidence="4">PxKF domain-containing protein</fullName>
    </submittedName>
</protein>
<keyword evidence="2" id="KW-1015">Disulfide bond</keyword>
<feature type="domain" description="PKD" evidence="3">
    <location>
        <begin position="499"/>
        <end position="565"/>
    </location>
</feature>
<evidence type="ECO:0000313" key="4">
    <source>
        <dbReference type="EMBL" id="MBO1268115.1"/>
    </source>
</evidence>
<sequence>MNVGYYAGHTDKLNSFQLLLVNREDSSTPGDFDIVFNYDQIQWESGDFSGGSAGLGGTSAAAGFSNGSGQEGTFYELAGSLTNGAFLDSSPTGLSVTSTDSAVSGRHVFRVRGGNAPLTRYVALGDSFQSGEGAYDYFPLTDISTNRCHRSVHAYPNRIVTSGTVTLDLDFGACSGALTTDLPVTYAAGRPPYTDGMAQFDRLDSSTKLVTIGIGGNDLGFAGILKSCIQSAIRDWVNPFAEASCENDLGAELQTSYDAMVSSNMLGETYREIRRRAPFARVVVVGYPRFYVEGGKSGWLDNHCEYVRIADQRWINSKIGQLNELISNQAGSLGMQYVDIYDAPDGHELCTDSDQKFLNGLIGLGDNESFHPNAFGHELIAGRVATKLSSPDPGTFYNVLPGQTISTTFESAGEPVSVSTQWPGSDVVMSLISPSGRVIDRGVNAADVQHEVGPTFESYHLSSSEAGIWTVRLFGAQVAPQGEPTRLSVWHVPAVNKTPTASFTLSQDGRTVTVDAGSSTDADGNIVDYLWEFGDSATATGSQATHTYAEAGKYLTTLAIRDNAGGEGFDAADQVVTVSAYDFAGFFQPVAAAPAISEVKAGRAVPMKFSLGGDYGLNIIAAGSPTSFQVGCPANTPVSVAEATSTAGAGSLSYDPASGRYSYVWKTESTWAGSCRTFDMVLDDGSSHQAMFRFVR</sequence>
<dbReference type="InterPro" id="IPR013783">
    <property type="entry name" value="Ig-like_fold"/>
</dbReference>
<feature type="disulfide bond" evidence="2">
    <location>
        <begin position="148"/>
        <end position="174"/>
    </location>
</feature>
<evidence type="ECO:0000313" key="5">
    <source>
        <dbReference type="Proteomes" id="UP000664164"/>
    </source>
</evidence>
<dbReference type="InterPro" id="IPR036514">
    <property type="entry name" value="SGNH_hydro_sf"/>
</dbReference>
<dbReference type="SUPFAM" id="SSF49299">
    <property type="entry name" value="PKD domain"/>
    <property type="match status" value="1"/>
</dbReference>
<dbReference type="CDD" id="cd00146">
    <property type="entry name" value="PKD"/>
    <property type="match status" value="1"/>
</dbReference>
<dbReference type="PANTHER" id="PTHR37981">
    <property type="entry name" value="LIPASE 2"/>
    <property type="match status" value="1"/>
</dbReference>
<dbReference type="InterPro" id="IPR003886">
    <property type="entry name" value="NIDO_dom"/>
</dbReference>
<keyword evidence="5" id="KW-1185">Reference proteome</keyword>
<feature type="active site" description="Nucleophile" evidence="1">
    <location>
        <position position="127"/>
    </location>
</feature>
<dbReference type="GO" id="GO:0007160">
    <property type="term" value="P:cell-matrix adhesion"/>
    <property type="evidence" value="ECO:0007669"/>
    <property type="project" value="InterPro"/>
</dbReference>
<reference evidence="4" key="1">
    <citation type="submission" date="2021-03" db="EMBL/GenBank/DDBJ databases">
        <title>A new species, PO-11, isolated from a karst cave deposit.</title>
        <authorList>
            <person name="Zhaoxiaoyong W."/>
        </authorList>
    </citation>
    <scope>NUCLEOTIDE SEQUENCE</scope>
    <source>
        <strain evidence="4">PO-11</strain>
    </source>
</reference>
<dbReference type="Proteomes" id="UP000664164">
    <property type="component" value="Unassembled WGS sequence"/>
</dbReference>
<dbReference type="NCBIfam" id="NF038114">
    <property type="entry name" value="rightmost"/>
    <property type="match status" value="1"/>
</dbReference>
<dbReference type="InterPro" id="IPR013830">
    <property type="entry name" value="SGNH_hydro"/>
</dbReference>
<feature type="active site" evidence="1">
    <location>
        <position position="371"/>
    </location>
</feature>
<dbReference type="Pfam" id="PF13472">
    <property type="entry name" value="Lipase_GDSL_2"/>
    <property type="match status" value="1"/>
</dbReference>
<dbReference type="CDD" id="cd01823">
    <property type="entry name" value="SEST_like"/>
    <property type="match status" value="1"/>
</dbReference>
<dbReference type="SUPFAM" id="SSF52266">
    <property type="entry name" value="SGNH hydrolase"/>
    <property type="match status" value="1"/>
</dbReference>
<feature type="disulfide bond" evidence="2">
    <location>
        <begin position="228"/>
        <end position="245"/>
    </location>
</feature>
<dbReference type="GO" id="GO:0019433">
    <property type="term" value="P:triglyceride catabolic process"/>
    <property type="evidence" value="ECO:0007669"/>
    <property type="project" value="TreeGrafter"/>
</dbReference>
<accession>A0A939HIL4</accession>
<dbReference type="InterPro" id="IPR037460">
    <property type="entry name" value="SEST-like"/>
</dbReference>
<proteinExistence type="predicted"/>
<evidence type="ECO:0000259" key="3">
    <source>
        <dbReference type="PROSITE" id="PS50093"/>
    </source>
</evidence>
<dbReference type="PROSITE" id="PS50093">
    <property type="entry name" value="PKD"/>
    <property type="match status" value="1"/>
</dbReference>
<dbReference type="PANTHER" id="PTHR37981:SF1">
    <property type="entry name" value="SGNH HYDROLASE-TYPE ESTERASE DOMAIN-CONTAINING PROTEIN"/>
    <property type="match status" value="1"/>
</dbReference>
<organism evidence="4 5">
    <name type="scientific">Arthrobacter cavernae</name>
    <dbReference type="NCBI Taxonomy" id="2817681"/>
    <lineage>
        <taxon>Bacteria</taxon>
        <taxon>Bacillati</taxon>
        <taxon>Actinomycetota</taxon>
        <taxon>Actinomycetes</taxon>
        <taxon>Micrococcales</taxon>
        <taxon>Micrococcaceae</taxon>
        <taxon>Arthrobacter</taxon>
    </lineage>
</organism>
<name>A0A939HIL4_9MICC</name>
<evidence type="ECO:0000256" key="1">
    <source>
        <dbReference type="PIRSR" id="PIRSR637460-1"/>
    </source>
</evidence>
<dbReference type="RefSeq" id="WP_207615919.1">
    <property type="nucleotide sequence ID" value="NZ_JAFNLL010000017.1"/>
</dbReference>
<dbReference type="EMBL" id="JAFNLL010000017">
    <property type="protein sequence ID" value="MBO1268115.1"/>
    <property type="molecule type" value="Genomic_DNA"/>
</dbReference>
<dbReference type="Pfam" id="PF06119">
    <property type="entry name" value="NIDO"/>
    <property type="match status" value="1"/>
</dbReference>
<dbReference type="GO" id="GO:0004806">
    <property type="term" value="F:triacylglycerol lipase activity"/>
    <property type="evidence" value="ECO:0007669"/>
    <property type="project" value="TreeGrafter"/>
</dbReference>
<dbReference type="InterPro" id="IPR035986">
    <property type="entry name" value="PKD_dom_sf"/>
</dbReference>
<dbReference type="GO" id="GO:0005975">
    <property type="term" value="P:carbohydrate metabolic process"/>
    <property type="evidence" value="ECO:0007669"/>
    <property type="project" value="UniProtKB-ARBA"/>
</dbReference>
<dbReference type="SMART" id="SM00089">
    <property type="entry name" value="PKD"/>
    <property type="match status" value="1"/>
</dbReference>
<dbReference type="Gene3D" id="3.40.50.1110">
    <property type="entry name" value="SGNH hydrolase"/>
    <property type="match status" value="1"/>
</dbReference>
<dbReference type="Pfam" id="PF18911">
    <property type="entry name" value="PKD_4"/>
    <property type="match status" value="1"/>
</dbReference>